<evidence type="ECO:0000313" key="2">
    <source>
        <dbReference type="EMBL" id="KNC21573.1"/>
    </source>
</evidence>
<dbReference type="EMBL" id="JRES01001600">
    <property type="protein sequence ID" value="KNC21573.1"/>
    <property type="molecule type" value="Genomic_DNA"/>
</dbReference>
<organism evidence="2 3">
    <name type="scientific">Lucilia cuprina</name>
    <name type="common">Green bottle fly</name>
    <name type="synonym">Australian sheep blowfly</name>
    <dbReference type="NCBI Taxonomy" id="7375"/>
    <lineage>
        <taxon>Eukaryota</taxon>
        <taxon>Metazoa</taxon>
        <taxon>Ecdysozoa</taxon>
        <taxon>Arthropoda</taxon>
        <taxon>Hexapoda</taxon>
        <taxon>Insecta</taxon>
        <taxon>Pterygota</taxon>
        <taxon>Neoptera</taxon>
        <taxon>Endopterygota</taxon>
        <taxon>Diptera</taxon>
        <taxon>Brachycera</taxon>
        <taxon>Muscomorpha</taxon>
        <taxon>Oestroidea</taxon>
        <taxon>Calliphoridae</taxon>
        <taxon>Luciliinae</taxon>
        <taxon>Lucilia</taxon>
    </lineage>
</organism>
<dbReference type="OrthoDB" id="8038261at2759"/>
<proteinExistence type="predicted"/>
<dbReference type="AlphaFoldDB" id="A0A0L0BNP4"/>
<evidence type="ECO:0000313" key="3">
    <source>
        <dbReference type="Proteomes" id="UP000037069"/>
    </source>
</evidence>
<protein>
    <recommendedName>
        <fullName evidence="4">Protein TsetseEP domain-containing protein</fullName>
    </recommendedName>
</protein>
<evidence type="ECO:0008006" key="4">
    <source>
        <dbReference type="Google" id="ProtNLM"/>
    </source>
</evidence>
<evidence type="ECO:0000256" key="1">
    <source>
        <dbReference type="SAM" id="SignalP"/>
    </source>
</evidence>
<keyword evidence="3" id="KW-1185">Reference proteome</keyword>
<accession>A0A0L0BNP4</accession>
<reference evidence="2 3" key="1">
    <citation type="journal article" date="2015" name="Nat. Commun.">
        <title>Lucilia cuprina genome unlocks parasitic fly biology to underpin future interventions.</title>
        <authorList>
            <person name="Anstead C.A."/>
            <person name="Korhonen P.K."/>
            <person name="Young N.D."/>
            <person name="Hall R.S."/>
            <person name="Jex A.R."/>
            <person name="Murali S.C."/>
            <person name="Hughes D.S."/>
            <person name="Lee S.F."/>
            <person name="Perry T."/>
            <person name="Stroehlein A.J."/>
            <person name="Ansell B.R."/>
            <person name="Breugelmans B."/>
            <person name="Hofmann A."/>
            <person name="Qu J."/>
            <person name="Dugan S."/>
            <person name="Lee S.L."/>
            <person name="Chao H."/>
            <person name="Dinh H."/>
            <person name="Han Y."/>
            <person name="Doddapaneni H.V."/>
            <person name="Worley K.C."/>
            <person name="Muzny D.M."/>
            <person name="Ioannidis P."/>
            <person name="Waterhouse R.M."/>
            <person name="Zdobnov E.M."/>
            <person name="James P.J."/>
            <person name="Bagnall N.H."/>
            <person name="Kotze A.C."/>
            <person name="Gibbs R.A."/>
            <person name="Richards S."/>
            <person name="Batterham P."/>
            <person name="Gasser R.B."/>
        </authorList>
    </citation>
    <scope>NUCLEOTIDE SEQUENCE [LARGE SCALE GENOMIC DNA]</scope>
    <source>
        <strain evidence="2 3">LS</strain>
        <tissue evidence="2">Full body</tissue>
    </source>
</reference>
<keyword evidence="1" id="KW-0732">Signal</keyword>
<comment type="caution">
    <text evidence="2">The sequence shown here is derived from an EMBL/GenBank/DDBJ whole genome shotgun (WGS) entry which is preliminary data.</text>
</comment>
<feature type="chain" id="PRO_5005534825" description="Protein TsetseEP domain-containing protein" evidence="1">
    <location>
        <begin position="20"/>
        <end position="245"/>
    </location>
</feature>
<feature type="signal peptide" evidence="1">
    <location>
        <begin position="1"/>
        <end position="19"/>
    </location>
</feature>
<dbReference type="Proteomes" id="UP000037069">
    <property type="component" value="Unassembled WGS sequence"/>
</dbReference>
<sequence>MKLQIIYLIIISNIFLVKSDEILTNEFTLLQNKLFADVFDTKERLEHLKTSVDILNKRHLQQINGLEEIVATCHKNDTGIEPMQYSEDVCEDIIYYSNETLSKYVQFNDKLLIKLAESHRNHSQHLDAILNNRNIQNECQVKNPQLIASSTETLLTQIDIKINNIDEQLSHFEFLEEKLTLQQNKFHEFNENQMKLLTEIKDKLLKNEEKFVKYQRELPDINNFSNKISNLGSWRHWRYRHVPRQ</sequence>
<gene>
    <name evidence="2" type="ORF">FF38_05886</name>
</gene>
<name>A0A0L0BNP4_LUCCU</name>